<evidence type="ECO:0000313" key="2">
    <source>
        <dbReference type="Proteomes" id="UP001500167"/>
    </source>
</evidence>
<keyword evidence="2" id="KW-1185">Reference proteome</keyword>
<gene>
    <name evidence="1" type="ORF">GCM10022218_13250</name>
</gene>
<sequence length="65" mass="7292">MTAKEWRDANPDKKGNIRDNAIIEQLTMLSNMESINALLIQQGVPPCPTSIAMMKLRNNVLAFHP</sequence>
<evidence type="ECO:0000313" key="1">
    <source>
        <dbReference type="EMBL" id="GAA4172138.1"/>
    </source>
</evidence>
<reference evidence="2" key="1">
    <citation type="journal article" date="2019" name="Int. J. Syst. Evol. Microbiol.">
        <title>The Global Catalogue of Microorganisms (GCM) 10K type strain sequencing project: providing services to taxonomists for standard genome sequencing and annotation.</title>
        <authorList>
            <consortium name="The Broad Institute Genomics Platform"/>
            <consortium name="The Broad Institute Genome Sequencing Center for Infectious Disease"/>
            <person name="Wu L."/>
            <person name="Ma J."/>
        </authorList>
    </citation>
    <scope>NUCLEOTIDE SEQUENCE [LARGE SCALE GENOMIC DNA]</scope>
    <source>
        <strain evidence="2">JCM 16722</strain>
    </source>
</reference>
<dbReference type="EMBL" id="BAAAZK010000002">
    <property type="protein sequence ID" value="GAA4172138.1"/>
    <property type="molecule type" value="Genomic_DNA"/>
</dbReference>
<dbReference type="Proteomes" id="UP001500167">
    <property type="component" value="Unassembled WGS sequence"/>
</dbReference>
<proteinExistence type="predicted"/>
<accession>A0ABP7ZWG9</accession>
<comment type="caution">
    <text evidence="1">The sequence shown here is derived from an EMBL/GenBank/DDBJ whole genome shotgun (WGS) entry which is preliminary data.</text>
</comment>
<organism evidence="1 2">
    <name type="scientific">Sphingobacterium ginsenosidimutans</name>
    <dbReference type="NCBI Taxonomy" id="687845"/>
    <lineage>
        <taxon>Bacteria</taxon>
        <taxon>Pseudomonadati</taxon>
        <taxon>Bacteroidota</taxon>
        <taxon>Sphingobacteriia</taxon>
        <taxon>Sphingobacteriales</taxon>
        <taxon>Sphingobacteriaceae</taxon>
        <taxon>Sphingobacterium</taxon>
    </lineage>
</organism>
<protein>
    <submittedName>
        <fullName evidence="1">Uncharacterized protein</fullName>
    </submittedName>
</protein>
<name>A0ABP7ZWG9_9SPHI</name>